<dbReference type="Pfam" id="PF01047">
    <property type="entry name" value="MarR"/>
    <property type="match status" value="1"/>
</dbReference>
<name>A0ABT0R1M1_9MICO</name>
<dbReference type="InterPro" id="IPR001845">
    <property type="entry name" value="HTH_ArsR_DNA-bd_dom"/>
</dbReference>
<comment type="caution">
    <text evidence="2">The sequence shown here is derived from an EMBL/GenBank/DDBJ whole genome shotgun (WGS) entry which is preliminary data.</text>
</comment>
<sequence>MKSAVPLLAPILRSDAQGLLLAELWLHPDAELTGAELAAKIAVSPATVSRELARLLESGFVLDRTRGRNRYVRVNAQHPLFAPLGEILTYAYGPLPVLREVIHSVPGVVEAHLYGSYAARMHGEPGPDPTDLDVLVVGDSVDRAALEDAVDDARKRLRREVNPVVVTVSTWADGESGFLQQLKRKPMVEIVGL</sequence>
<dbReference type="Gene3D" id="1.10.10.10">
    <property type="entry name" value="Winged helix-like DNA-binding domain superfamily/Winged helix DNA-binding domain"/>
    <property type="match status" value="1"/>
</dbReference>
<dbReference type="Proteomes" id="UP001203761">
    <property type="component" value="Unassembled WGS sequence"/>
</dbReference>
<evidence type="ECO:0000313" key="3">
    <source>
        <dbReference type="Proteomes" id="UP001203761"/>
    </source>
</evidence>
<feature type="domain" description="HTH arsR-type" evidence="1">
    <location>
        <begin position="7"/>
        <end position="89"/>
    </location>
</feature>
<dbReference type="CDD" id="cd05403">
    <property type="entry name" value="NT_KNTase_like"/>
    <property type="match status" value="1"/>
</dbReference>
<gene>
    <name evidence="2" type="ORF">Bequi_07825</name>
</gene>
<proteinExistence type="predicted"/>
<dbReference type="Gene3D" id="3.30.460.10">
    <property type="entry name" value="Beta Polymerase, domain 2"/>
    <property type="match status" value="1"/>
</dbReference>
<dbReference type="CDD" id="cd00090">
    <property type="entry name" value="HTH_ARSR"/>
    <property type="match status" value="1"/>
</dbReference>
<accession>A0ABT0R1M1</accession>
<dbReference type="InterPro" id="IPR011991">
    <property type="entry name" value="ArsR-like_HTH"/>
</dbReference>
<dbReference type="EMBL" id="JAKNCJ010000002">
    <property type="protein sequence ID" value="MCL6423293.1"/>
    <property type="molecule type" value="Genomic_DNA"/>
</dbReference>
<dbReference type="InterPro" id="IPR036390">
    <property type="entry name" value="WH_DNA-bd_sf"/>
</dbReference>
<reference evidence="2" key="1">
    <citation type="submission" date="2022-02" db="EMBL/GenBank/DDBJ databases">
        <authorList>
            <person name="Lee M."/>
            <person name="Kim S.-J."/>
            <person name="Jung M.-Y."/>
        </authorList>
    </citation>
    <scope>NUCLEOTIDE SEQUENCE</scope>
    <source>
        <strain evidence="2">JHP9</strain>
    </source>
</reference>
<protein>
    <submittedName>
        <fullName evidence="2">HTH domain-containing protein</fullName>
    </submittedName>
</protein>
<dbReference type="SUPFAM" id="SSF46785">
    <property type="entry name" value="Winged helix' DNA-binding domain"/>
    <property type="match status" value="1"/>
</dbReference>
<evidence type="ECO:0000259" key="1">
    <source>
        <dbReference type="SMART" id="SM00418"/>
    </source>
</evidence>
<dbReference type="InterPro" id="IPR000835">
    <property type="entry name" value="HTH_MarR-typ"/>
</dbReference>
<dbReference type="SMART" id="SM00418">
    <property type="entry name" value="HTH_ARSR"/>
    <property type="match status" value="1"/>
</dbReference>
<evidence type="ECO:0000313" key="2">
    <source>
        <dbReference type="EMBL" id="MCL6423293.1"/>
    </source>
</evidence>
<dbReference type="RefSeq" id="WP_249737377.1">
    <property type="nucleotide sequence ID" value="NZ_JAKNCJ010000002.1"/>
</dbReference>
<keyword evidence="3" id="KW-1185">Reference proteome</keyword>
<dbReference type="InterPro" id="IPR043519">
    <property type="entry name" value="NT_sf"/>
</dbReference>
<organism evidence="2 3">
    <name type="scientific">Brachybacterium equifaecis</name>
    <dbReference type="NCBI Taxonomy" id="2910770"/>
    <lineage>
        <taxon>Bacteria</taxon>
        <taxon>Bacillati</taxon>
        <taxon>Actinomycetota</taxon>
        <taxon>Actinomycetes</taxon>
        <taxon>Micrococcales</taxon>
        <taxon>Dermabacteraceae</taxon>
        <taxon>Brachybacterium</taxon>
    </lineage>
</organism>
<dbReference type="InterPro" id="IPR036388">
    <property type="entry name" value="WH-like_DNA-bd_sf"/>
</dbReference>
<dbReference type="SUPFAM" id="SSF81301">
    <property type="entry name" value="Nucleotidyltransferase"/>
    <property type="match status" value="1"/>
</dbReference>